<dbReference type="InterPro" id="IPR034904">
    <property type="entry name" value="FSCA_dom_sf"/>
</dbReference>
<evidence type="ECO:0000313" key="4">
    <source>
        <dbReference type="EMBL" id="QWY76657.1"/>
    </source>
</evidence>
<name>A0A8F3DUK7_9PROT</name>
<dbReference type="EMBL" id="LRRD01000009">
    <property type="protein sequence ID" value="KXW58839.1"/>
    <property type="molecule type" value="Genomic_DNA"/>
</dbReference>
<keyword evidence="5" id="KW-1185">Reference proteome</keyword>
<dbReference type="PANTHER" id="PTHR42831:SF1">
    <property type="entry name" value="FE-S PROTEIN MATURATION AUXILIARY FACTOR YITW"/>
    <property type="match status" value="1"/>
</dbReference>
<dbReference type="EMBL" id="CP071137">
    <property type="protein sequence ID" value="QWY76657.1"/>
    <property type="molecule type" value="Genomic_DNA"/>
</dbReference>
<dbReference type="PATRIC" id="fig|1789004.3.peg.626"/>
<dbReference type="Proteomes" id="UP000683551">
    <property type="component" value="Chromosome"/>
</dbReference>
<dbReference type="AlphaFoldDB" id="A0A8F3DUK7"/>
<sequence length="168" mass="18472">MSAIEWLNQKEPQPEPVEGSARRYVSVGRQPSPEPPSIPLEEAIAAGFPGMEASDIPKPAAAPEFSRDELEEMVIAALRTVFDPEIPVNIYDLGLIYGLTIDPQQAHVDVRMTLTAPGCPVAQTFPGEVEQRMTEVPGIDSAHVELVWEPPWTRERMSESVLLTLGML</sequence>
<accession>A0A149W019</accession>
<evidence type="ECO:0000259" key="2">
    <source>
        <dbReference type="Pfam" id="PF01883"/>
    </source>
</evidence>
<evidence type="ECO:0000256" key="1">
    <source>
        <dbReference type="SAM" id="MobiDB-lite"/>
    </source>
</evidence>
<evidence type="ECO:0000313" key="5">
    <source>
        <dbReference type="Proteomes" id="UP000075653"/>
    </source>
</evidence>
<accession>A0A8F3DUK7</accession>
<reference evidence="4" key="2">
    <citation type="submission" date="2021-02" db="EMBL/GenBank/DDBJ databases">
        <title>Comparative genomics of Ferrovum myxofaciens strains, predominant extremophile bacteria forming large biofilm stalactites in acid mine ecosystems.</title>
        <authorList>
            <person name="Burkartova K."/>
            <person name="Ridl J."/>
            <person name="Pajer P."/>
            <person name="Falteisek L."/>
        </authorList>
    </citation>
    <scope>NUCLEOTIDE SEQUENCE</scope>
    <source>
        <strain evidence="4">MI1III</strain>
    </source>
</reference>
<dbReference type="InterPro" id="IPR052339">
    <property type="entry name" value="Fe-S_Maturation_MIP18"/>
</dbReference>
<proteinExistence type="predicted"/>
<dbReference type="Proteomes" id="UP000075653">
    <property type="component" value="Unassembled WGS sequence"/>
</dbReference>
<gene>
    <name evidence="3" type="ORF">FEMY_06230</name>
    <name evidence="4" type="ORF">JZL65_09110</name>
</gene>
<evidence type="ECO:0000313" key="3">
    <source>
        <dbReference type="EMBL" id="KXW58839.1"/>
    </source>
</evidence>
<protein>
    <submittedName>
        <fullName evidence="4">DUF59 domain-containing protein</fullName>
    </submittedName>
</protein>
<dbReference type="InterPro" id="IPR002744">
    <property type="entry name" value="MIP18-like"/>
</dbReference>
<organism evidence="3 5">
    <name type="scientific">Ferrovum myxofaciens</name>
    <dbReference type="NCBI Taxonomy" id="416213"/>
    <lineage>
        <taxon>Bacteria</taxon>
        <taxon>Pseudomonadati</taxon>
        <taxon>Pseudomonadota</taxon>
        <taxon>Betaproteobacteria</taxon>
        <taxon>Ferrovales</taxon>
        <taxon>Ferrovaceae</taxon>
        <taxon>Ferrovum</taxon>
    </lineage>
</organism>
<feature type="domain" description="MIP18 family-like" evidence="2">
    <location>
        <begin position="71"/>
        <end position="145"/>
    </location>
</feature>
<dbReference type="SUPFAM" id="SSF117916">
    <property type="entry name" value="Fe-S cluster assembly (FSCA) domain-like"/>
    <property type="match status" value="1"/>
</dbReference>
<dbReference type="Pfam" id="PF01883">
    <property type="entry name" value="FeS_assembly_P"/>
    <property type="match status" value="1"/>
</dbReference>
<feature type="region of interest" description="Disordered" evidence="1">
    <location>
        <begin position="1"/>
        <end position="40"/>
    </location>
</feature>
<dbReference type="Gene3D" id="3.30.300.130">
    <property type="entry name" value="Fe-S cluster assembly (FSCA)"/>
    <property type="match status" value="1"/>
</dbReference>
<reference evidence="3 5" key="1">
    <citation type="submission" date="2016-01" db="EMBL/GenBank/DDBJ databases">
        <title>Genome sequence of the acidophilic iron oxidising Ferrovum strain Z-31.</title>
        <authorList>
            <person name="Poehlein A."/>
            <person name="Ullrich S.R."/>
            <person name="Schloemann M."/>
            <person name="Muehling M."/>
            <person name="Daniel R."/>
        </authorList>
    </citation>
    <scope>NUCLEOTIDE SEQUENCE [LARGE SCALE GENOMIC DNA]</scope>
    <source>
        <strain evidence="3 5">Z-31</strain>
    </source>
</reference>
<dbReference type="PANTHER" id="PTHR42831">
    <property type="entry name" value="FE-S PROTEIN MATURATION AUXILIARY FACTOR YITW"/>
    <property type="match status" value="1"/>
</dbReference>